<comment type="caution">
    <text evidence="2">The sequence shown here is derived from an EMBL/GenBank/DDBJ whole genome shotgun (WGS) entry which is preliminary data.</text>
</comment>
<accession>A0AAN6M375</accession>
<evidence type="ECO:0000313" key="2">
    <source>
        <dbReference type="EMBL" id="KAK3210419.1"/>
    </source>
</evidence>
<dbReference type="Proteomes" id="UP001280581">
    <property type="component" value="Unassembled WGS sequence"/>
</dbReference>
<gene>
    <name evidence="2" type="ORF">GRF29_44g2738819</name>
</gene>
<sequence>MHLPISISILLLQSTLALTVVSQNVTMQPKNITMTTLGTQDIDAQYKLFEWKNCDGPQKKTILEALNDKHKITGIDNVFYTNWHHQATVEYFGEPAVLQAYGYRSKIQTNIRYLYDWGNGWWFQSGQVKVFCGDASMDKIQHKCWFDLPSLDDAIKNGKASPDKYDVAIYDNRARHWIIALMQRNDIGTWPGRDLIRTRSFYYDHVKQLKWMSTPSAIKYVAKTRGLNSVNGQHARELGANADTWAWWAMSLYVQEKVGDYPHRPLIPRDLEFEYQNLRPSNPSDPWFE</sequence>
<dbReference type="EMBL" id="WVTA01000005">
    <property type="protein sequence ID" value="KAK3210419.1"/>
    <property type="molecule type" value="Genomic_DNA"/>
</dbReference>
<protein>
    <submittedName>
        <fullName evidence="2">Uncharacterized protein</fullName>
    </submittedName>
</protein>
<name>A0AAN6M375_9PLEO</name>
<dbReference type="AlphaFoldDB" id="A0AAN6M375"/>
<evidence type="ECO:0000313" key="3">
    <source>
        <dbReference type="Proteomes" id="UP001280581"/>
    </source>
</evidence>
<feature type="signal peptide" evidence="1">
    <location>
        <begin position="1"/>
        <end position="17"/>
    </location>
</feature>
<keyword evidence="3" id="KW-1185">Reference proteome</keyword>
<organism evidence="2 3">
    <name type="scientific">Pseudopithomyces chartarum</name>
    <dbReference type="NCBI Taxonomy" id="1892770"/>
    <lineage>
        <taxon>Eukaryota</taxon>
        <taxon>Fungi</taxon>
        <taxon>Dikarya</taxon>
        <taxon>Ascomycota</taxon>
        <taxon>Pezizomycotina</taxon>
        <taxon>Dothideomycetes</taxon>
        <taxon>Pleosporomycetidae</taxon>
        <taxon>Pleosporales</taxon>
        <taxon>Massarineae</taxon>
        <taxon>Didymosphaeriaceae</taxon>
        <taxon>Pseudopithomyces</taxon>
    </lineage>
</organism>
<reference evidence="2 3" key="1">
    <citation type="submission" date="2021-02" db="EMBL/GenBank/DDBJ databases">
        <title>Genome assembly of Pseudopithomyces chartarum.</title>
        <authorList>
            <person name="Jauregui R."/>
            <person name="Singh J."/>
            <person name="Voisey C."/>
        </authorList>
    </citation>
    <scope>NUCLEOTIDE SEQUENCE [LARGE SCALE GENOMIC DNA]</scope>
    <source>
        <strain evidence="2 3">AGR01</strain>
    </source>
</reference>
<proteinExistence type="predicted"/>
<keyword evidence="1" id="KW-0732">Signal</keyword>
<evidence type="ECO:0000256" key="1">
    <source>
        <dbReference type="SAM" id="SignalP"/>
    </source>
</evidence>
<feature type="chain" id="PRO_5042814826" evidence="1">
    <location>
        <begin position="18"/>
        <end position="289"/>
    </location>
</feature>